<dbReference type="InterPro" id="IPR035905">
    <property type="entry name" value="Barstar-like_sf"/>
</dbReference>
<evidence type="ECO:0000259" key="2">
    <source>
        <dbReference type="Pfam" id="PF01337"/>
    </source>
</evidence>
<sequence length="110" mass="11858">MRLDDPVVLDLYGVTDKAGFMDRCAAVLGLPDWFGRNWDALAEGLGDLPRPVAVVVTHWQGYARRAPGDWETAQEVFATAVEDSPGRLSVLIALGGGRRESPPEPEPEGG</sequence>
<dbReference type="Proteomes" id="UP001052739">
    <property type="component" value="Unassembled WGS sequence"/>
</dbReference>
<proteinExistence type="inferred from homology"/>
<organism evidence="3 4">
    <name type="scientific">Streptomyces hydrogenans</name>
    <dbReference type="NCBI Taxonomy" id="1873719"/>
    <lineage>
        <taxon>Bacteria</taxon>
        <taxon>Bacillati</taxon>
        <taxon>Actinomycetota</taxon>
        <taxon>Actinomycetes</taxon>
        <taxon>Kitasatosporales</taxon>
        <taxon>Streptomycetaceae</taxon>
        <taxon>Streptomyces</taxon>
    </lineage>
</organism>
<dbReference type="EMBL" id="BNDW01000019">
    <property type="protein sequence ID" value="GHI22166.1"/>
    <property type="molecule type" value="Genomic_DNA"/>
</dbReference>
<gene>
    <name evidence="3" type="ORF">Shyd_35370</name>
</gene>
<protein>
    <recommendedName>
        <fullName evidence="2">Barstar (barnase inhibitor) domain-containing protein</fullName>
    </recommendedName>
</protein>
<dbReference type="SUPFAM" id="SSF52038">
    <property type="entry name" value="Barstar-related"/>
    <property type="match status" value="1"/>
</dbReference>
<comment type="similarity">
    <text evidence="1">Belongs to the barstar family.</text>
</comment>
<evidence type="ECO:0000313" key="3">
    <source>
        <dbReference type="EMBL" id="GHI22166.1"/>
    </source>
</evidence>
<evidence type="ECO:0000313" key="4">
    <source>
        <dbReference type="Proteomes" id="UP001052739"/>
    </source>
</evidence>
<dbReference type="InterPro" id="IPR000468">
    <property type="entry name" value="Barstar"/>
</dbReference>
<reference evidence="3" key="1">
    <citation type="submission" date="2024-05" db="EMBL/GenBank/DDBJ databases">
        <title>Whole genome shotgun sequence of Streptomyces hydrogenans NBRC 13475.</title>
        <authorList>
            <person name="Komaki H."/>
            <person name="Tamura T."/>
        </authorList>
    </citation>
    <scope>NUCLEOTIDE SEQUENCE</scope>
    <source>
        <strain evidence="3">NBRC 13475</strain>
    </source>
</reference>
<dbReference type="RefSeq" id="WP_190225721.1">
    <property type="nucleotide sequence ID" value="NZ_BNBS01000125.1"/>
</dbReference>
<evidence type="ECO:0000256" key="1">
    <source>
        <dbReference type="ARBA" id="ARBA00006845"/>
    </source>
</evidence>
<keyword evidence="4" id="KW-1185">Reference proteome</keyword>
<dbReference type="Gene3D" id="3.30.370.10">
    <property type="entry name" value="Barstar-like"/>
    <property type="match status" value="1"/>
</dbReference>
<dbReference type="Pfam" id="PF01337">
    <property type="entry name" value="Barstar"/>
    <property type="match status" value="1"/>
</dbReference>
<name>A0ABQ3PAW6_9ACTN</name>
<accession>A0ABQ3PAW6</accession>
<comment type="caution">
    <text evidence="3">The sequence shown here is derived from an EMBL/GenBank/DDBJ whole genome shotgun (WGS) entry which is preliminary data.</text>
</comment>
<dbReference type="CDD" id="cd05141">
    <property type="entry name" value="Barstar_evA4336-like"/>
    <property type="match status" value="1"/>
</dbReference>
<feature type="domain" description="Barstar (barnase inhibitor)" evidence="2">
    <location>
        <begin position="7"/>
        <end position="83"/>
    </location>
</feature>